<dbReference type="GO" id="GO:0008889">
    <property type="term" value="F:glycerophosphodiester phosphodiesterase activity"/>
    <property type="evidence" value="ECO:0007669"/>
    <property type="project" value="UniProtKB-EC"/>
</dbReference>
<gene>
    <name evidence="2" type="primary">ugpQ</name>
    <name evidence="2" type="ORF">OIN59_18705</name>
</gene>
<protein>
    <submittedName>
        <fullName evidence="2">Glycerophosphodiester phosphodiesterase</fullName>
        <ecNumber evidence="2">3.1.4.46</ecNumber>
    </submittedName>
</protein>
<reference evidence="2" key="1">
    <citation type="submission" date="2022-10" db="EMBL/GenBank/DDBJ databases">
        <title>Description of microaerobic benzene degrading bacteria.</title>
        <authorList>
            <person name="Bedics A."/>
            <person name="Tancsics A."/>
            <person name="Banerjee S."/>
        </authorList>
    </citation>
    <scope>NUCLEOTIDE SEQUENCE</scope>
    <source>
        <strain evidence="2">D2M1</strain>
    </source>
</reference>
<dbReference type="RefSeq" id="WP_274112643.1">
    <property type="nucleotide sequence ID" value="NZ_JAPCKI010000013.1"/>
</dbReference>
<dbReference type="PANTHER" id="PTHR46211:SF1">
    <property type="entry name" value="GLYCEROPHOSPHODIESTER PHOSPHODIESTERASE, CYTOPLASMIC"/>
    <property type="match status" value="1"/>
</dbReference>
<organism evidence="2 3">
    <name type="scientific">Acidovorax benzenivorans</name>
    <dbReference type="NCBI Taxonomy" id="2987520"/>
    <lineage>
        <taxon>Bacteria</taxon>
        <taxon>Pseudomonadati</taxon>
        <taxon>Pseudomonadota</taxon>
        <taxon>Betaproteobacteria</taxon>
        <taxon>Burkholderiales</taxon>
        <taxon>Comamonadaceae</taxon>
        <taxon>Acidovorax</taxon>
    </lineage>
</organism>
<dbReference type="PANTHER" id="PTHR46211">
    <property type="entry name" value="GLYCEROPHOSPHORYL DIESTER PHOSPHODIESTERASE"/>
    <property type="match status" value="1"/>
</dbReference>
<dbReference type="EMBL" id="JAPCKI010000013">
    <property type="protein sequence ID" value="MDD2179473.1"/>
    <property type="molecule type" value="Genomic_DNA"/>
</dbReference>
<name>A0ABT5S0K4_9BURK</name>
<dbReference type="InterPro" id="IPR030395">
    <property type="entry name" value="GP_PDE_dom"/>
</dbReference>
<accession>A0ABT5S0K4</accession>
<dbReference type="NCBIfam" id="NF006989">
    <property type="entry name" value="PRK09454.1"/>
    <property type="match status" value="1"/>
</dbReference>
<dbReference type="Proteomes" id="UP001148932">
    <property type="component" value="Unassembled WGS sequence"/>
</dbReference>
<evidence type="ECO:0000313" key="3">
    <source>
        <dbReference type="Proteomes" id="UP001148932"/>
    </source>
</evidence>
<dbReference type="Gene3D" id="3.20.20.190">
    <property type="entry name" value="Phosphatidylinositol (PI) phosphodiesterase"/>
    <property type="match status" value="1"/>
</dbReference>
<proteinExistence type="predicted"/>
<keyword evidence="2" id="KW-0378">Hydrolase</keyword>
<dbReference type="PROSITE" id="PS51704">
    <property type="entry name" value="GP_PDE"/>
    <property type="match status" value="1"/>
</dbReference>
<dbReference type="Pfam" id="PF03009">
    <property type="entry name" value="GDPD"/>
    <property type="match status" value="1"/>
</dbReference>
<feature type="domain" description="GP-PDE" evidence="1">
    <location>
        <begin position="14"/>
        <end position="260"/>
    </location>
</feature>
<dbReference type="InterPro" id="IPR017946">
    <property type="entry name" value="PLC-like_Pdiesterase_TIM-brl"/>
</dbReference>
<dbReference type="EC" id="3.1.4.46" evidence="2"/>
<evidence type="ECO:0000313" key="2">
    <source>
        <dbReference type="EMBL" id="MDD2179473.1"/>
    </source>
</evidence>
<sequence length="261" mass="28096">MNRTTTNLPPWPYPRWIAHRGAGKLAPENTLAAFRLGAHYGYRMFECDAKLSADGVPFLMHDATLGRTTNGAQALGAAASATGSDHPWAVLSQLDAGAWHSRSHAGEPLPTLENLARYCIANGYFLNIEIKPTPGQEEVTGRVVGEYAARLWQGQAVLPLFSSFKLEALAGAMATAPHIPRALLIDALWDGCLDKAQALGCVAIVCNHALWDQALVAQVHGLGMRTLSYTVNDDWAAQRLIDLGTDGIITDRVDLFSPAAL</sequence>
<keyword evidence="3" id="KW-1185">Reference proteome</keyword>
<evidence type="ECO:0000259" key="1">
    <source>
        <dbReference type="PROSITE" id="PS51704"/>
    </source>
</evidence>
<dbReference type="SUPFAM" id="SSF51695">
    <property type="entry name" value="PLC-like phosphodiesterases"/>
    <property type="match status" value="1"/>
</dbReference>
<comment type="caution">
    <text evidence="2">The sequence shown here is derived from an EMBL/GenBank/DDBJ whole genome shotgun (WGS) entry which is preliminary data.</text>
</comment>